<dbReference type="SUPFAM" id="SSF117892">
    <property type="entry name" value="Band 7/SPFH domain"/>
    <property type="match status" value="1"/>
</dbReference>
<comment type="similarity">
    <text evidence="1">Belongs to the band 7/mec-2 family.</text>
</comment>
<feature type="compositionally biased region" description="Basic and acidic residues" evidence="2">
    <location>
        <begin position="288"/>
        <end position="304"/>
    </location>
</feature>
<accession>A0ABP8RU67</accession>
<dbReference type="PANTHER" id="PTHR10264">
    <property type="entry name" value="BAND 7 PROTEIN-RELATED"/>
    <property type="match status" value="1"/>
</dbReference>
<organism evidence="5 6">
    <name type="scientific">Pseudonocardia xishanensis</name>
    <dbReference type="NCBI Taxonomy" id="630995"/>
    <lineage>
        <taxon>Bacteria</taxon>
        <taxon>Bacillati</taxon>
        <taxon>Actinomycetota</taxon>
        <taxon>Actinomycetes</taxon>
        <taxon>Pseudonocardiales</taxon>
        <taxon>Pseudonocardiaceae</taxon>
        <taxon>Pseudonocardia</taxon>
    </lineage>
</organism>
<dbReference type="PANTHER" id="PTHR10264:SF19">
    <property type="entry name" value="AT06885P-RELATED"/>
    <property type="match status" value="1"/>
</dbReference>
<evidence type="ECO:0000256" key="1">
    <source>
        <dbReference type="ARBA" id="ARBA00008164"/>
    </source>
</evidence>
<keyword evidence="6" id="KW-1185">Reference proteome</keyword>
<dbReference type="PRINTS" id="PR00721">
    <property type="entry name" value="STOMATIN"/>
</dbReference>
<feature type="transmembrane region" description="Helical" evidence="3">
    <location>
        <begin position="6"/>
        <end position="26"/>
    </location>
</feature>
<feature type="domain" description="Band 7" evidence="4">
    <location>
        <begin position="21"/>
        <end position="180"/>
    </location>
</feature>
<feature type="compositionally biased region" description="Pro residues" evidence="2">
    <location>
        <begin position="255"/>
        <end position="266"/>
    </location>
</feature>
<evidence type="ECO:0000313" key="6">
    <source>
        <dbReference type="Proteomes" id="UP001501598"/>
    </source>
</evidence>
<evidence type="ECO:0000259" key="4">
    <source>
        <dbReference type="SMART" id="SM00244"/>
    </source>
</evidence>
<dbReference type="SMART" id="SM00244">
    <property type="entry name" value="PHB"/>
    <property type="match status" value="1"/>
</dbReference>
<dbReference type="Proteomes" id="UP001501598">
    <property type="component" value="Unassembled WGS sequence"/>
</dbReference>
<protein>
    <submittedName>
        <fullName evidence="5">Slipin family protein</fullName>
    </submittedName>
</protein>
<proteinExistence type="inferred from homology"/>
<reference evidence="6" key="1">
    <citation type="journal article" date="2019" name="Int. J. Syst. Evol. Microbiol.">
        <title>The Global Catalogue of Microorganisms (GCM) 10K type strain sequencing project: providing services to taxonomists for standard genome sequencing and annotation.</title>
        <authorList>
            <consortium name="The Broad Institute Genomics Platform"/>
            <consortium name="The Broad Institute Genome Sequencing Center for Infectious Disease"/>
            <person name="Wu L."/>
            <person name="Ma J."/>
        </authorList>
    </citation>
    <scope>NUCLEOTIDE SEQUENCE [LARGE SCALE GENOMIC DNA]</scope>
    <source>
        <strain evidence="6">JCM 17906</strain>
    </source>
</reference>
<dbReference type="RefSeq" id="WP_345418254.1">
    <property type="nucleotide sequence ID" value="NZ_BAABGT010000036.1"/>
</dbReference>
<keyword evidence="3" id="KW-1133">Transmembrane helix</keyword>
<evidence type="ECO:0000256" key="2">
    <source>
        <dbReference type="SAM" id="MobiDB-lite"/>
    </source>
</evidence>
<comment type="caution">
    <text evidence="5">The sequence shown here is derived from an EMBL/GenBank/DDBJ whole genome shotgun (WGS) entry which is preliminary data.</text>
</comment>
<dbReference type="InterPro" id="IPR036013">
    <property type="entry name" value="Band_7/SPFH_dom_sf"/>
</dbReference>
<dbReference type="Pfam" id="PF01145">
    <property type="entry name" value="Band_7"/>
    <property type="match status" value="1"/>
</dbReference>
<keyword evidence="3" id="KW-0472">Membrane</keyword>
<dbReference type="InterPro" id="IPR001972">
    <property type="entry name" value="Stomatin_HflK_fam"/>
</dbReference>
<keyword evidence="3" id="KW-0812">Transmembrane</keyword>
<dbReference type="EMBL" id="BAABGT010000036">
    <property type="protein sequence ID" value="GAA4547414.1"/>
    <property type="molecule type" value="Genomic_DNA"/>
</dbReference>
<evidence type="ECO:0000313" key="5">
    <source>
        <dbReference type="EMBL" id="GAA4547414.1"/>
    </source>
</evidence>
<dbReference type="Gene3D" id="6.10.250.2090">
    <property type="match status" value="1"/>
</dbReference>
<dbReference type="InterPro" id="IPR043202">
    <property type="entry name" value="Band-7_stomatin-like"/>
</dbReference>
<name>A0ABP8RU67_9PSEU</name>
<gene>
    <name evidence="5" type="ORF">GCM10023175_31670</name>
</gene>
<dbReference type="InterPro" id="IPR001107">
    <property type="entry name" value="Band_7"/>
</dbReference>
<feature type="region of interest" description="Disordered" evidence="2">
    <location>
        <begin position="255"/>
        <end position="304"/>
    </location>
</feature>
<sequence length="304" mass="33230">MSTPLIWTLAAVVVAVVVGLLSIRLVQQYERGVVFRFGRVLADVRLPGLNLIVPIADRMVKVSTQVVVLAIPAQGAITRDNVTVKVDAAVYFRVVDPVKAIVNVEDYHHAVSQVAQTSLRTVIGRADLDTLLSDRERISTELKAVIDAPTEQPWGVRIELVELKDISLPEQMTRSMSRQAEAERERRARVIAAEGEQQASSRLASAAATMAGTPGALQLRLLQTVADVAVEKNSTLVMPFPVELLRFFEERPPAPPAAVAPVPAPREPTRGWPHLPGEDSDLSFPVDRPLKVRSADEADARWSP</sequence>
<evidence type="ECO:0000256" key="3">
    <source>
        <dbReference type="SAM" id="Phobius"/>
    </source>
</evidence>
<dbReference type="Gene3D" id="3.30.479.30">
    <property type="entry name" value="Band 7 domain"/>
    <property type="match status" value="1"/>
</dbReference>